<protein>
    <submittedName>
        <fullName evidence="2">Uncharacterized protein</fullName>
    </submittedName>
</protein>
<keyword evidence="1" id="KW-1133">Transmembrane helix</keyword>
<sequence>MRSTLLVSLTILVQLTVASTFVWEALRQKPLASRLRASSTALLFISVALLLTWLLIIEP</sequence>
<dbReference type="RefSeq" id="WP_191042615.1">
    <property type="nucleotide sequence ID" value="NZ_JACXAA010000016.1"/>
</dbReference>
<dbReference type="AlphaFoldDB" id="A0A927B7W4"/>
<dbReference type="Proteomes" id="UP000653797">
    <property type="component" value="Unassembled WGS sequence"/>
</dbReference>
<gene>
    <name evidence="2" type="ORF">IC230_29180</name>
</gene>
<name>A0A927B7W4_9BACT</name>
<feature type="transmembrane region" description="Helical" evidence="1">
    <location>
        <begin position="37"/>
        <end position="57"/>
    </location>
</feature>
<evidence type="ECO:0000313" key="2">
    <source>
        <dbReference type="EMBL" id="MBD2756989.1"/>
    </source>
</evidence>
<comment type="caution">
    <text evidence="2">The sequence shown here is derived from an EMBL/GenBank/DDBJ whole genome shotgun (WGS) entry which is preliminary data.</text>
</comment>
<keyword evidence="3" id="KW-1185">Reference proteome</keyword>
<evidence type="ECO:0000313" key="3">
    <source>
        <dbReference type="Proteomes" id="UP000653797"/>
    </source>
</evidence>
<evidence type="ECO:0000256" key="1">
    <source>
        <dbReference type="SAM" id="Phobius"/>
    </source>
</evidence>
<keyword evidence="1" id="KW-0472">Membrane</keyword>
<organism evidence="2 3">
    <name type="scientific">Spirosoma validum</name>
    <dbReference type="NCBI Taxonomy" id="2771355"/>
    <lineage>
        <taxon>Bacteria</taxon>
        <taxon>Pseudomonadati</taxon>
        <taxon>Bacteroidota</taxon>
        <taxon>Cytophagia</taxon>
        <taxon>Cytophagales</taxon>
        <taxon>Cytophagaceae</taxon>
        <taxon>Spirosoma</taxon>
    </lineage>
</organism>
<keyword evidence="1" id="KW-0812">Transmembrane</keyword>
<proteinExistence type="predicted"/>
<dbReference type="EMBL" id="JACXAA010000016">
    <property type="protein sequence ID" value="MBD2756989.1"/>
    <property type="molecule type" value="Genomic_DNA"/>
</dbReference>
<reference evidence="2" key="1">
    <citation type="submission" date="2020-09" db="EMBL/GenBank/DDBJ databases">
        <authorList>
            <person name="Kim M.K."/>
        </authorList>
    </citation>
    <scope>NUCLEOTIDE SEQUENCE</scope>
    <source>
        <strain evidence="2">BT704</strain>
    </source>
</reference>
<accession>A0A927B7W4</accession>